<protein>
    <submittedName>
        <fullName evidence="1">1-phosphatidylinositol 4,5-bisphosphate phosphodiesterase classes I and II</fullName>
    </submittedName>
</protein>
<gene>
    <name evidence="1" type="primary">Plc21C_1</name>
    <name evidence="1" type="ORF">Bhyg_18023</name>
</gene>
<name>A0A9Q0MKH4_9DIPT</name>
<comment type="caution">
    <text evidence="1">The sequence shown here is derived from an EMBL/GenBank/DDBJ whole genome shotgun (WGS) entry which is preliminary data.</text>
</comment>
<evidence type="ECO:0000313" key="2">
    <source>
        <dbReference type="Proteomes" id="UP001151699"/>
    </source>
</evidence>
<dbReference type="EMBL" id="WJQU01006303">
    <property type="protein sequence ID" value="KAJ6598540.1"/>
    <property type="molecule type" value="Genomic_DNA"/>
</dbReference>
<accession>A0A9Q0MKH4</accession>
<feature type="non-terminal residue" evidence="1">
    <location>
        <position position="205"/>
    </location>
</feature>
<proteinExistence type="predicted"/>
<reference evidence="1" key="1">
    <citation type="submission" date="2022-07" db="EMBL/GenBank/DDBJ databases">
        <authorList>
            <person name="Trinca V."/>
            <person name="Uliana J.V.C."/>
            <person name="Torres T.T."/>
            <person name="Ward R.J."/>
            <person name="Monesi N."/>
        </authorList>
    </citation>
    <scope>NUCLEOTIDE SEQUENCE</scope>
    <source>
        <strain evidence="1">HSMRA1968</strain>
        <tissue evidence="1">Whole embryos</tissue>
    </source>
</reference>
<dbReference type="Gene3D" id="1.20.1230.10">
    <property type="entry name" value="Phospholipase C beta, distal C-terminal domain"/>
    <property type="match status" value="1"/>
</dbReference>
<dbReference type="AlphaFoldDB" id="A0A9Q0MKH4"/>
<organism evidence="1 2">
    <name type="scientific">Pseudolycoriella hygida</name>
    <dbReference type="NCBI Taxonomy" id="35572"/>
    <lineage>
        <taxon>Eukaryota</taxon>
        <taxon>Metazoa</taxon>
        <taxon>Ecdysozoa</taxon>
        <taxon>Arthropoda</taxon>
        <taxon>Hexapoda</taxon>
        <taxon>Insecta</taxon>
        <taxon>Pterygota</taxon>
        <taxon>Neoptera</taxon>
        <taxon>Endopterygota</taxon>
        <taxon>Diptera</taxon>
        <taxon>Nematocera</taxon>
        <taxon>Sciaroidea</taxon>
        <taxon>Sciaridae</taxon>
        <taxon>Pseudolycoriella</taxon>
    </lineage>
</organism>
<dbReference type="Proteomes" id="UP001151699">
    <property type="component" value="Unassembled WGS sequence"/>
</dbReference>
<dbReference type="SUPFAM" id="SSF69989">
    <property type="entry name" value="C-terminal domain of PLC-beta"/>
    <property type="match status" value="1"/>
</dbReference>
<keyword evidence="2" id="KW-1185">Reference proteome</keyword>
<evidence type="ECO:0000313" key="1">
    <source>
        <dbReference type="EMBL" id="KAJ6598540.1"/>
    </source>
</evidence>
<sequence>MRSLDVCTGSPKHRSSIVAAPSLSVDTGLESECDISAASSHTVIQHQPSLDQTTTLKAAMTTVLEQTEMVSISAEPLEKILEHKLVKEKRLEMEKKMETMRKKHDKEKLRVSAQKSGDLTDGIRRSKFYMNNKLVKRLSSKNIDVNVPIPPCPSDLSEASDGDCSDRPSVTRSQSERLIIVCREFSSAYQEIQEKYHEIIYSTAE</sequence>
<dbReference type="InterPro" id="IPR042531">
    <property type="entry name" value="PLC-beta_C_sf"/>
</dbReference>